<evidence type="ECO:0000313" key="2">
    <source>
        <dbReference type="EMBL" id="PJZ78945.1"/>
    </source>
</evidence>
<gene>
    <name evidence="2" type="ORF">CH365_01575</name>
</gene>
<feature type="region of interest" description="Disordered" evidence="1">
    <location>
        <begin position="41"/>
        <end position="63"/>
    </location>
</feature>
<feature type="region of interest" description="Disordered" evidence="1">
    <location>
        <begin position="1"/>
        <end position="25"/>
    </location>
</feature>
<protein>
    <submittedName>
        <fullName evidence="2">Uncharacterized protein</fullName>
    </submittedName>
</protein>
<organism evidence="2 3">
    <name type="scientific">Leptospira neocaledonica</name>
    <dbReference type="NCBI Taxonomy" id="2023192"/>
    <lineage>
        <taxon>Bacteria</taxon>
        <taxon>Pseudomonadati</taxon>
        <taxon>Spirochaetota</taxon>
        <taxon>Spirochaetia</taxon>
        <taxon>Leptospirales</taxon>
        <taxon>Leptospiraceae</taxon>
        <taxon>Leptospira</taxon>
    </lineage>
</organism>
<comment type="caution">
    <text evidence="2">The sequence shown here is derived from an EMBL/GenBank/DDBJ whole genome shotgun (WGS) entry which is preliminary data.</text>
</comment>
<sequence>MSKRAQKTPWSQVCQEGKLHNGESHPYVKFRQKFPYSKFTLTEDQPHKAIEDRALGPKPRKYS</sequence>
<dbReference type="AlphaFoldDB" id="A0A2N0A3S9"/>
<reference evidence="2 3" key="1">
    <citation type="submission" date="2017-07" db="EMBL/GenBank/DDBJ databases">
        <title>Leptospira spp. isolated from tropical soils.</title>
        <authorList>
            <person name="Thibeaux R."/>
            <person name="Iraola G."/>
            <person name="Ferres I."/>
            <person name="Bierque E."/>
            <person name="Girault D."/>
            <person name="Soupe-Gilbert M.-E."/>
            <person name="Picardeau M."/>
            <person name="Goarant C."/>
        </authorList>
    </citation>
    <scope>NUCLEOTIDE SEQUENCE [LARGE SCALE GENOMIC DNA]</scope>
    <source>
        <strain evidence="2 3">ES4-C-A1</strain>
    </source>
</reference>
<feature type="compositionally biased region" description="Basic and acidic residues" evidence="1">
    <location>
        <begin position="44"/>
        <end position="55"/>
    </location>
</feature>
<dbReference type="Proteomes" id="UP000231843">
    <property type="component" value="Unassembled WGS sequence"/>
</dbReference>
<name>A0A2N0A3S9_9LEPT</name>
<dbReference type="EMBL" id="NPEA01000001">
    <property type="protein sequence ID" value="PJZ78945.1"/>
    <property type="molecule type" value="Genomic_DNA"/>
</dbReference>
<evidence type="ECO:0000313" key="3">
    <source>
        <dbReference type="Proteomes" id="UP000231843"/>
    </source>
</evidence>
<keyword evidence="3" id="KW-1185">Reference proteome</keyword>
<evidence type="ECO:0000256" key="1">
    <source>
        <dbReference type="SAM" id="MobiDB-lite"/>
    </source>
</evidence>
<proteinExistence type="predicted"/>
<accession>A0A2N0A3S9</accession>